<feature type="transmembrane region" description="Helical" evidence="8">
    <location>
        <begin position="229"/>
        <end position="246"/>
    </location>
</feature>
<evidence type="ECO:0000256" key="1">
    <source>
        <dbReference type="ARBA" id="ARBA00004173"/>
    </source>
</evidence>
<feature type="region of interest" description="Disordered" evidence="7">
    <location>
        <begin position="42"/>
        <end position="123"/>
    </location>
</feature>
<proteinExistence type="predicted"/>
<dbReference type="GO" id="GO:0005739">
    <property type="term" value="C:mitochondrion"/>
    <property type="evidence" value="ECO:0007669"/>
    <property type="project" value="UniProtKB-SubCell"/>
</dbReference>
<evidence type="ECO:0000313" key="9">
    <source>
        <dbReference type="EMBL" id="KAK0617465.1"/>
    </source>
</evidence>
<name>A0AA40BXP9_9PEZI</name>
<evidence type="ECO:0000256" key="4">
    <source>
        <dbReference type="ARBA" id="ARBA00022824"/>
    </source>
</evidence>
<keyword evidence="10" id="KW-1185">Reference proteome</keyword>
<keyword evidence="8" id="KW-0812">Transmembrane</keyword>
<gene>
    <name evidence="9" type="ORF">B0T14DRAFT_498474</name>
</gene>
<reference evidence="9" key="1">
    <citation type="submission" date="2023-06" db="EMBL/GenBank/DDBJ databases">
        <title>Genome-scale phylogeny and comparative genomics of the fungal order Sordariales.</title>
        <authorList>
            <consortium name="Lawrence Berkeley National Laboratory"/>
            <person name="Hensen N."/>
            <person name="Bonometti L."/>
            <person name="Westerberg I."/>
            <person name="Brannstrom I.O."/>
            <person name="Guillou S."/>
            <person name="Cros-Aarteil S."/>
            <person name="Calhoun S."/>
            <person name="Haridas S."/>
            <person name="Kuo A."/>
            <person name="Mondo S."/>
            <person name="Pangilinan J."/>
            <person name="Riley R."/>
            <person name="Labutti K."/>
            <person name="Andreopoulos B."/>
            <person name="Lipzen A."/>
            <person name="Chen C."/>
            <person name="Yanf M."/>
            <person name="Daum C."/>
            <person name="Ng V."/>
            <person name="Clum A."/>
            <person name="Steindorff A."/>
            <person name="Ohm R."/>
            <person name="Martin F."/>
            <person name="Silar P."/>
            <person name="Natvig D."/>
            <person name="Lalanne C."/>
            <person name="Gautier V."/>
            <person name="Ament-Velasquez S.L."/>
            <person name="Kruys A."/>
            <person name="Hutchinson M.I."/>
            <person name="Powell A.J."/>
            <person name="Barry K."/>
            <person name="Miller A.N."/>
            <person name="Grigoriev I.V."/>
            <person name="Debuchy R."/>
            <person name="Gladieux P."/>
            <person name="Thoren M.H."/>
            <person name="Johannesson H."/>
        </authorList>
    </citation>
    <scope>NUCLEOTIDE SEQUENCE</scope>
    <source>
        <strain evidence="9">CBS 606.72</strain>
    </source>
</reference>
<accession>A0AA40BXP9</accession>
<dbReference type="EMBL" id="JAULSU010000005">
    <property type="protein sequence ID" value="KAK0617465.1"/>
    <property type="molecule type" value="Genomic_DNA"/>
</dbReference>
<keyword evidence="4" id="KW-0256">Endoplasmic reticulum</keyword>
<dbReference type="InterPro" id="IPR052374">
    <property type="entry name" value="SERAC1"/>
</dbReference>
<evidence type="ECO:0000256" key="5">
    <source>
        <dbReference type="ARBA" id="ARBA00023128"/>
    </source>
</evidence>
<evidence type="ECO:0000256" key="2">
    <source>
        <dbReference type="ARBA" id="ARBA00004240"/>
    </source>
</evidence>
<evidence type="ECO:0000256" key="7">
    <source>
        <dbReference type="SAM" id="MobiDB-lite"/>
    </source>
</evidence>
<comment type="caution">
    <text evidence="9">The sequence shown here is derived from an EMBL/GenBank/DDBJ whole genome shotgun (WGS) entry which is preliminary data.</text>
</comment>
<dbReference type="AlphaFoldDB" id="A0AA40BXP9"/>
<feature type="transmembrane region" description="Helical" evidence="8">
    <location>
        <begin position="12"/>
        <end position="32"/>
    </location>
</feature>
<evidence type="ECO:0000256" key="6">
    <source>
        <dbReference type="ARBA" id="ARBA00023136"/>
    </source>
</evidence>
<dbReference type="InterPro" id="IPR029058">
    <property type="entry name" value="AB_hydrolase_fold"/>
</dbReference>
<organism evidence="9 10">
    <name type="scientific">Immersiella caudata</name>
    <dbReference type="NCBI Taxonomy" id="314043"/>
    <lineage>
        <taxon>Eukaryota</taxon>
        <taxon>Fungi</taxon>
        <taxon>Dikarya</taxon>
        <taxon>Ascomycota</taxon>
        <taxon>Pezizomycotina</taxon>
        <taxon>Sordariomycetes</taxon>
        <taxon>Sordariomycetidae</taxon>
        <taxon>Sordariales</taxon>
        <taxon>Lasiosphaeriaceae</taxon>
        <taxon>Immersiella</taxon>
    </lineage>
</organism>
<evidence type="ECO:0000256" key="8">
    <source>
        <dbReference type="SAM" id="Phobius"/>
    </source>
</evidence>
<evidence type="ECO:0000313" key="10">
    <source>
        <dbReference type="Proteomes" id="UP001175000"/>
    </source>
</evidence>
<dbReference type="PANTHER" id="PTHR48182:SF2">
    <property type="entry name" value="PROTEIN SERAC1"/>
    <property type="match status" value="1"/>
</dbReference>
<dbReference type="GO" id="GO:0016020">
    <property type="term" value="C:membrane"/>
    <property type="evidence" value="ECO:0007669"/>
    <property type="project" value="UniProtKB-SubCell"/>
</dbReference>
<dbReference type="PANTHER" id="PTHR48182">
    <property type="entry name" value="PROTEIN SERAC1"/>
    <property type="match status" value="1"/>
</dbReference>
<sequence length="373" mass="41778">MISVLSQCSSLAGWTAALCLPIGAVAIWLWVYPASTRPNPAPLSPVGPTSDPKRSTQQGIHLRQDNLDKNKTATLEDAPEPELRDGGVPFREANSYPKHGQRRKDQTDPDDLTQFHPKSKGVNLRQVYPTPENKTATDVDIIAIHGLDTQSPDTWIWDPKGARVNWLEDPHMLPSKMGAARIFTCDWPADLLQPSDLVQKTIEEYALFLLDGIQRDLLVTDTTRECRPIFFIASCLGGIILAKALVDAGKEYLPLRKATRGIVFLATPFRGASFQDVAAWAEPGLTAWALIRDQEVNKLLDRVKGSTFDHEALVRDFTQLYKGEDHPCQVFNFYEKGKTSLPRKIFPWLPVWLCQEKQARTLQHDSCTVANAR</sequence>
<keyword evidence="8" id="KW-1133">Transmembrane helix</keyword>
<keyword evidence="6 8" id="KW-0472">Membrane</keyword>
<dbReference type="GO" id="GO:0005783">
    <property type="term" value="C:endoplasmic reticulum"/>
    <property type="evidence" value="ECO:0007669"/>
    <property type="project" value="UniProtKB-SubCell"/>
</dbReference>
<evidence type="ECO:0000256" key="3">
    <source>
        <dbReference type="ARBA" id="ARBA00004370"/>
    </source>
</evidence>
<feature type="compositionally biased region" description="Basic and acidic residues" evidence="7">
    <location>
        <begin position="62"/>
        <end position="71"/>
    </location>
</feature>
<dbReference type="Proteomes" id="UP001175000">
    <property type="component" value="Unassembled WGS sequence"/>
</dbReference>
<protein>
    <submittedName>
        <fullName evidence="9">Uncharacterized protein</fullName>
    </submittedName>
</protein>
<keyword evidence="5" id="KW-0496">Mitochondrion</keyword>
<comment type="subcellular location">
    <subcellularLocation>
        <location evidence="2">Endoplasmic reticulum</location>
    </subcellularLocation>
    <subcellularLocation>
        <location evidence="3">Membrane</location>
    </subcellularLocation>
    <subcellularLocation>
        <location evidence="1">Mitochondrion</location>
    </subcellularLocation>
</comment>
<dbReference type="SUPFAM" id="SSF53474">
    <property type="entry name" value="alpha/beta-Hydrolases"/>
    <property type="match status" value="1"/>
</dbReference>